<evidence type="ECO:0000256" key="5">
    <source>
        <dbReference type="ARBA" id="ARBA00022840"/>
    </source>
</evidence>
<proteinExistence type="predicted"/>
<dbReference type="NCBIfam" id="NF041078">
    <property type="entry name" value="cGAS"/>
    <property type="match status" value="1"/>
</dbReference>
<dbReference type="GO" id="GO:0046872">
    <property type="term" value="F:metal ion binding"/>
    <property type="evidence" value="ECO:0007669"/>
    <property type="project" value="UniProtKB-KW"/>
</dbReference>
<dbReference type="GO" id="GO:0140701">
    <property type="term" value="F:3',3'-cyclic GMP-AMP synthase activity"/>
    <property type="evidence" value="ECO:0007669"/>
    <property type="project" value="InterPro"/>
</dbReference>
<evidence type="ECO:0000256" key="9">
    <source>
        <dbReference type="ARBA" id="ARBA00023134"/>
    </source>
</evidence>
<keyword evidence="4" id="KW-0547">Nucleotide-binding</keyword>
<evidence type="ECO:0000256" key="11">
    <source>
        <dbReference type="ARBA" id="ARBA00048304"/>
    </source>
</evidence>
<evidence type="ECO:0000256" key="4">
    <source>
        <dbReference type="ARBA" id="ARBA00022741"/>
    </source>
</evidence>
<feature type="domain" description="Cyclic GMP-AMP synthase C-terminal" evidence="13">
    <location>
        <begin position="235"/>
        <end position="360"/>
    </location>
</feature>
<dbReference type="GO" id="GO:0005525">
    <property type="term" value="F:GTP binding"/>
    <property type="evidence" value="ECO:0007669"/>
    <property type="project" value="UniProtKB-KW"/>
</dbReference>
<dbReference type="Pfam" id="PF21713">
    <property type="entry name" value="DncV_C"/>
    <property type="match status" value="1"/>
</dbReference>
<evidence type="ECO:0000256" key="1">
    <source>
        <dbReference type="ARBA" id="ARBA00022679"/>
    </source>
</evidence>
<dbReference type="eggNOG" id="ENOG502Z9WZ">
    <property type="taxonomic scope" value="Bacteria"/>
</dbReference>
<dbReference type="STRING" id="441620.Mpop_5143"/>
<gene>
    <name evidence="14" type="ordered locus">Mpop_5143</name>
</gene>
<dbReference type="GO" id="GO:0051607">
    <property type="term" value="P:defense response to virus"/>
    <property type="evidence" value="ECO:0007669"/>
    <property type="project" value="UniProtKB-KW"/>
</dbReference>
<evidence type="ECO:0000256" key="7">
    <source>
        <dbReference type="ARBA" id="ARBA00023080"/>
    </source>
</evidence>
<dbReference type="InterPro" id="IPR048445">
    <property type="entry name" value="DncV-like_NTFase"/>
</dbReference>
<dbReference type="Pfam" id="PF21654">
    <property type="entry name" value="DncV-like_NTFase"/>
    <property type="match status" value="1"/>
</dbReference>
<organism evidence="14 15">
    <name type="scientific">Methylorubrum populi (strain ATCC BAA-705 / NCIMB 13946 / BJ001)</name>
    <name type="common">Methylobacterium populi</name>
    <dbReference type="NCBI Taxonomy" id="441620"/>
    <lineage>
        <taxon>Bacteria</taxon>
        <taxon>Pseudomonadati</taxon>
        <taxon>Pseudomonadota</taxon>
        <taxon>Alphaproteobacteria</taxon>
        <taxon>Hyphomicrobiales</taxon>
        <taxon>Methylobacteriaceae</taxon>
        <taxon>Methylorubrum</taxon>
    </lineage>
</organism>
<dbReference type="HOGENOM" id="CLU_051668_0_0_5"/>
<evidence type="ECO:0000256" key="8">
    <source>
        <dbReference type="ARBA" id="ARBA00023118"/>
    </source>
</evidence>
<keyword evidence="9" id="KW-0342">GTP-binding</keyword>
<feature type="domain" description="Cyclic GMP-AMP synthase DncV-like nucleotidyltransferase" evidence="12">
    <location>
        <begin position="77"/>
        <end position="167"/>
    </location>
</feature>
<keyword evidence="3" id="KW-0479">Metal-binding</keyword>
<keyword evidence="7" id="KW-0546">Nucleotide metabolism</keyword>
<evidence type="ECO:0000313" key="14">
    <source>
        <dbReference type="EMBL" id="ACB83239.1"/>
    </source>
</evidence>
<name>B1Z8T7_METPB</name>
<evidence type="ECO:0000259" key="13">
    <source>
        <dbReference type="Pfam" id="PF21713"/>
    </source>
</evidence>
<dbReference type="InterPro" id="IPR048446">
    <property type="entry name" value="DncV_C"/>
</dbReference>
<dbReference type="GO" id="GO:0009117">
    <property type="term" value="P:nucleotide metabolic process"/>
    <property type="evidence" value="ECO:0007669"/>
    <property type="project" value="UniProtKB-KW"/>
</dbReference>
<comment type="catalytic activity">
    <reaction evidence="11">
        <text>GTP + ATP = 3',3'-cGAMP + 2 diphosphate</text>
        <dbReference type="Rhea" id="RHEA:35647"/>
        <dbReference type="ChEBI" id="CHEBI:30616"/>
        <dbReference type="ChEBI" id="CHEBI:33019"/>
        <dbReference type="ChEBI" id="CHEBI:37565"/>
        <dbReference type="ChEBI" id="CHEBI:71501"/>
    </reaction>
    <physiologicalReaction direction="left-to-right" evidence="11">
        <dbReference type="Rhea" id="RHEA:35648"/>
    </physiologicalReaction>
</comment>
<evidence type="ECO:0000259" key="12">
    <source>
        <dbReference type="Pfam" id="PF21654"/>
    </source>
</evidence>
<sequence>MTLANAHALFYGLKADPSFLASLTVPEGERKALMDARQEIREELKAAASYIITQDEYWQPGSVQRSAIRNRPPIQIKFMTQGSFSYKTLNVPARRRVQEIDLDDGMYVPIDYLENGEPALVAKGLYDFVEKTLASLCKRRGWKLDTTKECCVRVKLWEGAHIDLPIYSIPRDRFVQLRESMARTATASMTYDSVKGDWKLPSDKIMLAQRDGKWVQSDPQQLHDWVEGRVERYGAVYRRLSRFFKGWRDFTWERSKLSSLCLMCAVDLALRQLDGLPTENRDDELVLEVAKRLPDILNGKIMNPVLGHLCINEWDNEVRGEILEGAEKLRIQMIAALERTGDAEQVVLKLRARFGHRIPYRPDVVTISSTISAIEKAPAQTVAAPRVIPTTSG</sequence>
<protein>
    <recommendedName>
        <fullName evidence="10">Cyclic GMP-AMP synthase</fullName>
    </recommendedName>
</protein>
<evidence type="ECO:0000256" key="6">
    <source>
        <dbReference type="ARBA" id="ARBA00022842"/>
    </source>
</evidence>
<evidence type="ECO:0000256" key="2">
    <source>
        <dbReference type="ARBA" id="ARBA00022695"/>
    </source>
</evidence>
<dbReference type="InterPro" id="IPR047805">
    <property type="entry name" value="GAMP_synthase"/>
</dbReference>
<keyword evidence="8" id="KW-0051">Antiviral defense</keyword>
<evidence type="ECO:0000313" key="15">
    <source>
        <dbReference type="Proteomes" id="UP000007136"/>
    </source>
</evidence>
<dbReference type="GO" id="GO:0005524">
    <property type="term" value="F:ATP binding"/>
    <property type="evidence" value="ECO:0007669"/>
    <property type="project" value="UniProtKB-KW"/>
</dbReference>
<keyword evidence="5" id="KW-0067">ATP-binding</keyword>
<evidence type="ECO:0000256" key="3">
    <source>
        <dbReference type="ARBA" id="ARBA00022723"/>
    </source>
</evidence>
<dbReference type="OrthoDB" id="6402963at2"/>
<keyword evidence="2" id="KW-0548">Nucleotidyltransferase</keyword>
<keyword evidence="1" id="KW-0808">Transferase</keyword>
<dbReference type="EMBL" id="CP001029">
    <property type="protein sequence ID" value="ACB83239.1"/>
    <property type="molecule type" value="Genomic_DNA"/>
</dbReference>
<evidence type="ECO:0000256" key="10">
    <source>
        <dbReference type="ARBA" id="ARBA00044145"/>
    </source>
</evidence>
<keyword evidence="6" id="KW-0460">Magnesium</keyword>
<reference evidence="14" key="1">
    <citation type="submission" date="2008-04" db="EMBL/GenBank/DDBJ databases">
        <title>Complete sequence of chromosome of Methylobacterium populi BJ001.</title>
        <authorList>
            <consortium name="US DOE Joint Genome Institute"/>
            <person name="Copeland A."/>
            <person name="Lucas S."/>
            <person name="Lapidus A."/>
            <person name="Glavina del Rio T."/>
            <person name="Dalin E."/>
            <person name="Tice H."/>
            <person name="Bruce D."/>
            <person name="Goodwin L."/>
            <person name="Pitluck S."/>
            <person name="Chertkov O."/>
            <person name="Brettin T."/>
            <person name="Detter J.C."/>
            <person name="Han C."/>
            <person name="Kuske C.R."/>
            <person name="Schmutz J."/>
            <person name="Larimer F."/>
            <person name="Land M."/>
            <person name="Hauser L."/>
            <person name="Kyrpides N."/>
            <person name="Mikhailova N."/>
            <person name="Marx C."/>
            <person name="Richardson P."/>
        </authorList>
    </citation>
    <scope>NUCLEOTIDE SEQUENCE [LARGE SCALE GENOMIC DNA]</scope>
    <source>
        <strain evidence="14">BJ001</strain>
    </source>
</reference>
<accession>B1Z8T7</accession>
<dbReference type="Proteomes" id="UP000007136">
    <property type="component" value="Chromosome"/>
</dbReference>
<dbReference type="AlphaFoldDB" id="B1Z8T7"/>
<dbReference type="RefSeq" id="WP_012456835.1">
    <property type="nucleotide sequence ID" value="NC_010725.1"/>
</dbReference>
<dbReference type="KEGG" id="mpo:Mpop_5143"/>